<sequence length="176" mass="20174">MSHTTLHLEKRILDPCCGSRMMWFDRQHPDVVFGDLRREVISVTDRSHGNQNGTRTLRIEPDVQMDFRALPYPDGAFKLIAFDPPHLERAGPNSWLAAKYGKLGPDWRDDLRRGFSECFRVLAPDGVLVFKWNETQVKVGEVLALTDVKPLFGHPSGRHGLTHWLVFMKPTEREVA</sequence>
<dbReference type="Gene3D" id="3.40.50.150">
    <property type="entry name" value="Vaccinia Virus protein VP39"/>
    <property type="match status" value="1"/>
</dbReference>
<evidence type="ECO:0000313" key="2">
    <source>
        <dbReference type="Proteomes" id="UP000502657"/>
    </source>
</evidence>
<keyword evidence="2" id="KW-1185">Reference proteome</keyword>
<name>A0ABX6NXU4_AERME</name>
<keyword evidence="1" id="KW-0808">Transferase</keyword>
<evidence type="ECO:0000313" key="1">
    <source>
        <dbReference type="EMBL" id="QJT40025.1"/>
    </source>
</evidence>
<reference evidence="1 2" key="1">
    <citation type="submission" date="2019-03" db="EMBL/GenBank/DDBJ databases">
        <title>Novel transposon Tn6433 accelerates the dissemination of tet(E) in Aeromonas from aerobic biofilm under oxytetracycline stress.</title>
        <authorList>
            <person name="Shi Y."/>
            <person name="Tian Z."/>
            <person name="Zhang Y."/>
            <person name="Zhang H."/>
            <person name="Yang M."/>
        </authorList>
    </citation>
    <scope>NUCLEOTIDE SEQUENCE [LARGE SCALE GENOMIC DNA]</scope>
    <source>
        <strain evidence="1 2">R50-22</strain>
    </source>
</reference>
<dbReference type="GO" id="GO:0008168">
    <property type="term" value="F:methyltransferase activity"/>
    <property type="evidence" value="ECO:0007669"/>
    <property type="project" value="UniProtKB-KW"/>
</dbReference>
<accession>A0ABX6NXU4</accession>
<gene>
    <name evidence="1" type="ORF">E4188_17015</name>
</gene>
<protein>
    <submittedName>
        <fullName evidence="1">Class I SAM-dependent methyltransferase</fullName>
    </submittedName>
</protein>
<dbReference type="GO" id="GO:0032259">
    <property type="term" value="P:methylation"/>
    <property type="evidence" value="ECO:0007669"/>
    <property type="project" value="UniProtKB-KW"/>
</dbReference>
<dbReference type="RefSeq" id="WP_171269703.1">
    <property type="nucleotide sequence ID" value="NZ_CP038445.1"/>
</dbReference>
<dbReference type="InterPro" id="IPR029063">
    <property type="entry name" value="SAM-dependent_MTases_sf"/>
</dbReference>
<dbReference type="Proteomes" id="UP000502657">
    <property type="component" value="Chromosome"/>
</dbReference>
<proteinExistence type="predicted"/>
<dbReference type="SUPFAM" id="SSF53335">
    <property type="entry name" value="S-adenosyl-L-methionine-dependent methyltransferases"/>
    <property type="match status" value="1"/>
</dbReference>
<dbReference type="CDD" id="cd02440">
    <property type="entry name" value="AdoMet_MTases"/>
    <property type="match status" value="1"/>
</dbReference>
<dbReference type="EMBL" id="CP038448">
    <property type="protein sequence ID" value="QJT40025.1"/>
    <property type="molecule type" value="Genomic_DNA"/>
</dbReference>
<keyword evidence="1" id="KW-0489">Methyltransferase</keyword>
<organism evidence="1 2">
    <name type="scientific">Aeromonas media</name>
    <dbReference type="NCBI Taxonomy" id="651"/>
    <lineage>
        <taxon>Bacteria</taxon>
        <taxon>Pseudomonadati</taxon>
        <taxon>Pseudomonadota</taxon>
        <taxon>Gammaproteobacteria</taxon>
        <taxon>Aeromonadales</taxon>
        <taxon>Aeromonadaceae</taxon>
        <taxon>Aeromonas</taxon>
    </lineage>
</organism>